<dbReference type="Pfam" id="PF02954">
    <property type="entry name" value="HTH_8"/>
    <property type="match status" value="1"/>
</dbReference>
<keyword evidence="3" id="KW-0805">Transcription regulation</keyword>
<sequence length="459" mass="50436">MSTRVLVAEDERAIQLALAGLLRRQGYEVEQAHDGAEALRKLQEGVFDLVITDLALGEGPSGMDVLRASKEARPETPVVMITAYGSEKVAVQAMKSGAEDYVPKPFDNDEIRLVISRALERTRLAREHRLLLERVTRDYGFASLIGAGPAMRAVFSQIQKVAETDLTVLVRGESGSGKELVAQAIHQHGPRAARPFVAVNCAAISRELVESELFGHEKGAFTGASARRIGRFEAASGGTIFLDEIGDMPLETQAKVLRVLEERSFERVGGNRPIVADVRVVAATHRDLEGEVARGRYREDLYYRLKVVEIVVPPLRERLEDLPALVNRFLERIATRLGRDKRSISARAMARLAAHSWPGNVRELRHAVEQAAVLASDDVIDEADLRLGAPAQVDAKGLGTASFSEAKRRAIEDFERRFLTSALERHGGNISQTADAIGMVRQSLQQKMKELGLRADGKS</sequence>
<organism evidence="9 10">
    <name type="scientific">Pendulispora rubella</name>
    <dbReference type="NCBI Taxonomy" id="2741070"/>
    <lineage>
        <taxon>Bacteria</taxon>
        <taxon>Pseudomonadati</taxon>
        <taxon>Myxococcota</taxon>
        <taxon>Myxococcia</taxon>
        <taxon>Myxococcales</taxon>
        <taxon>Sorangiineae</taxon>
        <taxon>Pendulisporaceae</taxon>
        <taxon>Pendulispora</taxon>
    </lineage>
</organism>
<dbReference type="PROSITE" id="PS50045">
    <property type="entry name" value="SIGMA54_INTERACT_4"/>
    <property type="match status" value="1"/>
</dbReference>
<dbReference type="InterPro" id="IPR011006">
    <property type="entry name" value="CheY-like_superfamily"/>
</dbReference>
<dbReference type="PANTHER" id="PTHR32071">
    <property type="entry name" value="TRANSCRIPTIONAL REGULATORY PROTEIN"/>
    <property type="match status" value="1"/>
</dbReference>
<accession>A0ABZ2KV46</accession>
<keyword evidence="4" id="KW-0238">DNA-binding</keyword>
<dbReference type="InterPro" id="IPR003593">
    <property type="entry name" value="AAA+_ATPase"/>
</dbReference>
<dbReference type="CDD" id="cd00009">
    <property type="entry name" value="AAA"/>
    <property type="match status" value="1"/>
</dbReference>
<dbReference type="InterPro" id="IPR058031">
    <property type="entry name" value="AAA_lid_NorR"/>
</dbReference>
<dbReference type="Proteomes" id="UP001374803">
    <property type="component" value="Chromosome"/>
</dbReference>
<dbReference type="SMART" id="SM00448">
    <property type="entry name" value="REC"/>
    <property type="match status" value="1"/>
</dbReference>
<gene>
    <name evidence="9" type="ORF">LVJ94_28445</name>
</gene>
<feature type="domain" description="Response regulatory" evidence="8">
    <location>
        <begin position="4"/>
        <end position="119"/>
    </location>
</feature>
<evidence type="ECO:0000256" key="4">
    <source>
        <dbReference type="ARBA" id="ARBA00023125"/>
    </source>
</evidence>
<dbReference type="InterPro" id="IPR002197">
    <property type="entry name" value="HTH_Fis"/>
</dbReference>
<keyword evidence="5" id="KW-0804">Transcription</keyword>
<dbReference type="Gene3D" id="3.40.50.2300">
    <property type="match status" value="1"/>
</dbReference>
<dbReference type="InterPro" id="IPR009057">
    <property type="entry name" value="Homeodomain-like_sf"/>
</dbReference>
<dbReference type="EMBL" id="CP089983">
    <property type="protein sequence ID" value="WXB00840.1"/>
    <property type="molecule type" value="Genomic_DNA"/>
</dbReference>
<dbReference type="InterPro" id="IPR027417">
    <property type="entry name" value="P-loop_NTPase"/>
</dbReference>
<dbReference type="SUPFAM" id="SSF52540">
    <property type="entry name" value="P-loop containing nucleoside triphosphate hydrolases"/>
    <property type="match status" value="1"/>
</dbReference>
<keyword evidence="6" id="KW-0597">Phosphoprotein</keyword>
<dbReference type="InterPro" id="IPR025662">
    <property type="entry name" value="Sigma_54_int_dom_ATP-bd_1"/>
</dbReference>
<name>A0ABZ2KV46_9BACT</name>
<feature type="domain" description="Sigma-54 factor interaction" evidence="7">
    <location>
        <begin position="144"/>
        <end position="373"/>
    </location>
</feature>
<proteinExistence type="predicted"/>
<evidence type="ECO:0000256" key="3">
    <source>
        <dbReference type="ARBA" id="ARBA00023015"/>
    </source>
</evidence>
<dbReference type="Pfam" id="PF25601">
    <property type="entry name" value="AAA_lid_14"/>
    <property type="match status" value="1"/>
</dbReference>
<dbReference type="Pfam" id="PF00158">
    <property type="entry name" value="Sigma54_activat"/>
    <property type="match status" value="1"/>
</dbReference>
<dbReference type="InterPro" id="IPR002078">
    <property type="entry name" value="Sigma_54_int"/>
</dbReference>
<dbReference type="SUPFAM" id="SSF52172">
    <property type="entry name" value="CheY-like"/>
    <property type="match status" value="1"/>
</dbReference>
<dbReference type="SUPFAM" id="SSF46689">
    <property type="entry name" value="Homeodomain-like"/>
    <property type="match status" value="1"/>
</dbReference>
<evidence type="ECO:0000256" key="6">
    <source>
        <dbReference type="PROSITE-ProRule" id="PRU00169"/>
    </source>
</evidence>
<dbReference type="RefSeq" id="WP_394830442.1">
    <property type="nucleotide sequence ID" value="NZ_CP089929.1"/>
</dbReference>
<dbReference type="PRINTS" id="PR01590">
    <property type="entry name" value="HTHFIS"/>
</dbReference>
<dbReference type="SMART" id="SM00382">
    <property type="entry name" value="AAA"/>
    <property type="match status" value="1"/>
</dbReference>
<dbReference type="InterPro" id="IPR025943">
    <property type="entry name" value="Sigma_54_int_dom_ATP-bd_2"/>
</dbReference>
<dbReference type="PROSITE" id="PS00676">
    <property type="entry name" value="SIGMA54_INTERACT_2"/>
    <property type="match status" value="1"/>
</dbReference>
<evidence type="ECO:0000259" key="7">
    <source>
        <dbReference type="PROSITE" id="PS50045"/>
    </source>
</evidence>
<evidence type="ECO:0000256" key="5">
    <source>
        <dbReference type="ARBA" id="ARBA00023163"/>
    </source>
</evidence>
<feature type="modified residue" description="4-aspartylphosphate" evidence="6">
    <location>
        <position position="53"/>
    </location>
</feature>
<dbReference type="Gene3D" id="1.10.10.60">
    <property type="entry name" value="Homeodomain-like"/>
    <property type="match status" value="1"/>
</dbReference>
<keyword evidence="2" id="KW-0067">ATP-binding</keyword>
<dbReference type="Gene3D" id="1.10.8.60">
    <property type="match status" value="1"/>
</dbReference>
<dbReference type="InterPro" id="IPR001789">
    <property type="entry name" value="Sig_transdc_resp-reg_receiver"/>
</dbReference>
<dbReference type="Pfam" id="PF00072">
    <property type="entry name" value="Response_reg"/>
    <property type="match status" value="1"/>
</dbReference>
<dbReference type="InterPro" id="IPR025944">
    <property type="entry name" value="Sigma_54_int_dom_CS"/>
</dbReference>
<evidence type="ECO:0000256" key="1">
    <source>
        <dbReference type="ARBA" id="ARBA00022741"/>
    </source>
</evidence>
<evidence type="ECO:0000313" key="9">
    <source>
        <dbReference type="EMBL" id="WXB00840.1"/>
    </source>
</evidence>
<dbReference type="PROSITE" id="PS00688">
    <property type="entry name" value="SIGMA54_INTERACT_3"/>
    <property type="match status" value="1"/>
</dbReference>
<dbReference type="PROSITE" id="PS50110">
    <property type="entry name" value="RESPONSE_REGULATORY"/>
    <property type="match status" value="1"/>
</dbReference>
<keyword evidence="10" id="KW-1185">Reference proteome</keyword>
<evidence type="ECO:0000259" key="8">
    <source>
        <dbReference type="PROSITE" id="PS50110"/>
    </source>
</evidence>
<reference evidence="9" key="1">
    <citation type="submission" date="2021-12" db="EMBL/GenBank/DDBJ databases">
        <title>Discovery of the Pendulisporaceae a myxobacterial family with distinct sporulation behavior and unique specialized metabolism.</title>
        <authorList>
            <person name="Garcia R."/>
            <person name="Popoff A."/>
            <person name="Bader C.D."/>
            <person name="Loehr J."/>
            <person name="Walesch S."/>
            <person name="Walt C."/>
            <person name="Boldt J."/>
            <person name="Bunk B."/>
            <person name="Haeckl F.J.F.P.J."/>
            <person name="Gunesch A.P."/>
            <person name="Birkelbach J."/>
            <person name="Nuebel U."/>
            <person name="Pietschmann T."/>
            <person name="Bach T."/>
            <person name="Mueller R."/>
        </authorList>
    </citation>
    <scope>NUCLEOTIDE SEQUENCE</scope>
    <source>
        <strain evidence="9">MSr11367</strain>
    </source>
</reference>
<keyword evidence="1" id="KW-0547">Nucleotide-binding</keyword>
<evidence type="ECO:0000313" key="10">
    <source>
        <dbReference type="Proteomes" id="UP001374803"/>
    </source>
</evidence>
<dbReference type="PANTHER" id="PTHR32071:SF57">
    <property type="entry name" value="C4-DICARBOXYLATE TRANSPORT TRANSCRIPTIONAL REGULATORY PROTEIN DCTD"/>
    <property type="match status" value="1"/>
</dbReference>
<dbReference type="Gene3D" id="3.40.50.300">
    <property type="entry name" value="P-loop containing nucleotide triphosphate hydrolases"/>
    <property type="match status" value="1"/>
</dbReference>
<dbReference type="PROSITE" id="PS00675">
    <property type="entry name" value="SIGMA54_INTERACT_1"/>
    <property type="match status" value="1"/>
</dbReference>
<protein>
    <submittedName>
        <fullName evidence="9">Sigma-54 dependent transcriptional regulator</fullName>
    </submittedName>
</protein>
<evidence type="ECO:0000256" key="2">
    <source>
        <dbReference type="ARBA" id="ARBA00022840"/>
    </source>
</evidence>